<name>A0A8S5L972_9CAUD</name>
<sequence>MLNELKNIETLLESFLGKSKNGISEDTQLQFNCPMCSIEKGLYDGDGKHNLEVNIKRNIFKCWVCGETNEMSGRISKLIRMFGNESILQQYRAELYAIRQSKLYELKFDKTDFTDDDETFDDILISLPDGFIPLKNKDYYSRDALKYLYDRGIGDKIIEKYNIGYIPRTNNDKLLKERIIIPSYDRFGILNYWVGRDYTNSNWRFKYKNPKSDFVKKTDIVFNEEKINWYEDINLVEGPFDHIVTPNSIPLLGKTIDSKYSVFKTLMLNAKANINIFLDADAVLNAKIVYKTLNQGNLYNKIRICPTPNEFDPSLIYQEYGVKGIRKILQNTIKLSEYELANLSFEKIENPFSNRSQ</sequence>
<dbReference type="SUPFAM" id="SSF56731">
    <property type="entry name" value="DNA primase core"/>
    <property type="match status" value="1"/>
</dbReference>
<evidence type="ECO:0000313" key="1">
    <source>
        <dbReference type="EMBL" id="DAD66446.1"/>
    </source>
</evidence>
<proteinExistence type="predicted"/>
<protein>
    <submittedName>
        <fullName evidence="1">DNA primase, catalytic core</fullName>
    </submittedName>
</protein>
<organism evidence="1">
    <name type="scientific">Myoviridae sp. ctPuP5</name>
    <dbReference type="NCBI Taxonomy" id="2823543"/>
    <lineage>
        <taxon>Viruses</taxon>
        <taxon>Duplodnaviria</taxon>
        <taxon>Heunggongvirae</taxon>
        <taxon>Uroviricota</taxon>
        <taxon>Caudoviricetes</taxon>
    </lineage>
</organism>
<accession>A0A8S5L972</accession>
<dbReference type="EMBL" id="BK014662">
    <property type="protein sequence ID" value="DAD66446.1"/>
    <property type="molecule type" value="Genomic_DNA"/>
</dbReference>
<reference evidence="1" key="1">
    <citation type="journal article" date="2021" name="Proc. Natl. Acad. Sci. U.S.A.">
        <title>A Catalog of Tens of Thousands of Viruses from Human Metagenomes Reveals Hidden Associations with Chronic Diseases.</title>
        <authorList>
            <person name="Tisza M.J."/>
            <person name="Buck C.B."/>
        </authorList>
    </citation>
    <scope>NUCLEOTIDE SEQUENCE</scope>
    <source>
        <strain evidence="1">CtPuP5</strain>
    </source>
</reference>